<evidence type="ECO:0000256" key="9">
    <source>
        <dbReference type="ARBA" id="ARBA00022490"/>
    </source>
</evidence>
<dbReference type="CDD" id="cd08195">
    <property type="entry name" value="DHQS"/>
    <property type="match status" value="1"/>
</dbReference>
<dbReference type="GO" id="GO:0003856">
    <property type="term" value="F:3-dehydroquinate synthase activity"/>
    <property type="evidence" value="ECO:0007669"/>
    <property type="project" value="UniProtKB-UniRule"/>
</dbReference>
<keyword evidence="15 18" id="KW-0057">Aromatic amino acid biosynthesis</keyword>
<dbReference type="Pfam" id="PF24621">
    <property type="entry name" value="DHQS_C"/>
    <property type="match status" value="1"/>
</dbReference>
<accession>A0A370DXE6</accession>
<evidence type="ECO:0000256" key="8">
    <source>
        <dbReference type="ARBA" id="ARBA00017684"/>
    </source>
</evidence>
<dbReference type="GO" id="GO:0000166">
    <property type="term" value="F:nucleotide binding"/>
    <property type="evidence" value="ECO:0007669"/>
    <property type="project" value="UniProtKB-KW"/>
</dbReference>
<gene>
    <name evidence="18" type="primary">aroB</name>
    <name evidence="21" type="ORF">DIZ79_08215</name>
</gene>
<evidence type="ECO:0000256" key="1">
    <source>
        <dbReference type="ARBA" id="ARBA00001393"/>
    </source>
</evidence>
<dbReference type="InterPro" id="IPR030960">
    <property type="entry name" value="DHQS/DOIS_N"/>
</dbReference>
<evidence type="ECO:0000256" key="2">
    <source>
        <dbReference type="ARBA" id="ARBA00001911"/>
    </source>
</evidence>
<comment type="pathway">
    <text evidence="5 18">Metabolic intermediate biosynthesis; chorismate biosynthesis; chorismate from D-erythrose 4-phosphate and phosphoenolpyruvate: step 2/7.</text>
</comment>
<protein>
    <recommendedName>
        <fullName evidence="8 18">3-dehydroquinate synthase</fullName>
        <shortName evidence="18">DHQS</shortName>
        <ecNumber evidence="7 18">4.2.3.4</ecNumber>
    </recommendedName>
</protein>
<evidence type="ECO:0000256" key="5">
    <source>
        <dbReference type="ARBA" id="ARBA00004661"/>
    </source>
</evidence>
<comment type="similarity">
    <text evidence="6 18">Belongs to the sugar phosphate cyclases superfamily. Dehydroquinate synthase family.</text>
</comment>
<keyword evidence="9 18" id="KW-0963">Cytoplasm</keyword>
<evidence type="ECO:0000313" key="22">
    <source>
        <dbReference type="Proteomes" id="UP000255508"/>
    </source>
</evidence>
<dbReference type="HAMAP" id="MF_00110">
    <property type="entry name" value="DHQ_synthase"/>
    <property type="match status" value="1"/>
</dbReference>
<feature type="binding site" evidence="18">
    <location>
        <begin position="131"/>
        <end position="132"/>
    </location>
    <ligand>
        <name>NAD(+)</name>
        <dbReference type="ChEBI" id="CHEBI:57540"/>
    </ligand>
</feature>
<dbReference type="PANTHER" id="PTHR43622">
    <property type="entry name" value="3-DEHYDROQUINATE SYNTHASE"/>
    <property type="match status" value="1"/>
</dbReference>
<proteinExistence type="inferred from homology"/>
<keyword evidence="16 18" id="KW-0456">Lyase</keyword>
<organism evidence="21 22">
    <name type="scientific">endosymbiont of Lamellibrachia luymesi</name>
    <dbReference type="NCBI Taxonomy" id="2200907"/>
    <lineage>
        <taxon>Bacteria</taxon>
        <taxon>Pseudomonadati</taxon>
        <taxon>Pseudomonadota</taxon>
        <taxon>Gammaproteobacteria</taxon>
        <taxon>sulfur-oxidizing symbionts</taxon>
    </lineage>
</organism>
<comment type="subcellular location">
    <subcellularLocation>
        <location evidence="4 18">Cytoplasm</location>
    </subcellularLocation>
</comment>
<dbReference type="UniPathway" id="UPA00053">
    <property type="reaction ID" value="UER00085"/>
</dbReference>
<comment type="caution">
    <text evidence="21">The sequence shown here is derived from an EMBL/GenBank/DDBJ whole genome shotgun (WGS) entry which is preliminary data.</text>
</comment>
<dbReference type="Gene3D" id="1.20.1090.10">
    <property type="entry name" value="Dehydroquinate synthase-like - alpha domain"/>
    <property type="match status" value="1"/>
</dbReference>
<dbReference type="InterPro" id="IPR056179">
    <property type="entry name" value="DHQS_C"/>
</dbReference>
<dbReference type="Pfam" id="PF01761">
    <property type="entry name" value="DHQ_synthase"/>
    <property type="match status" value="1"/>
</dbReference>
<evidence type="ECO:0000256" key="15">
    <source>
        <dbReference type="ARBA" id="ARBA00023141"/>
    </source>
</evidence>
<evidence type="ECO:0000256" key="17">
    <source>
        <dbReference type="ARBA" id="ARBA00023285"/>
    </source>
</evidence>
<dbReference type="GO" id="GO:0005737">
    <property type="term" value="C:cytoplasm"/>
    <property type="evidence" value="ECO:0007669"/>
    <property type="project" value="UniProtKB-SubCell"/>
</dbReference>
<evidence type="ECO:0000256" key="3">
    <source>
        <dbReference type="ARBA" id="ARBA00003485"/>
    </source>
</evidence>
<comment type="function">
    <text evidence="3 18">Catalyzes the conversion of 3-deoxy-D-arabino-heptulosonate 7-phosphate (DAHP) to dehydroquinate (DHQ).</text>
</comment>
<evidence type="ECO:0000313" key="21">
    <source>
        <dbReference type="EMBL" id="RDH90808.1"/>
    </source>
</evidence>
<feature type="binding site" evidence="18">
    <location>
        <begin position="107"/>
        <end position="111"/>
    </location>
    <ligand>
        <name>NAD(+)</name>
        <dbReference type="ChEBI" id="CHEBI:57540"/>
    </ligand>
</feature>
<dbReference type="EMBL" id="QFXD01000150">
    <property type="protein sequence ID" value="RDH90808.1"/>
    <property type="molecule type" value="Genomic_DNA"/>
</dbReference>
<reference evidence="21 22" key="1">
    <citation type="journal article" date="2018" name="ISME J.">
        <title>Endosymbiont genomes yield clues of tubeworm success.</title>
        <authorList>
            <person name="Li Y."/>
            <person name="Liles M.R."/>
            <person name="Halanych K.M."/>
        </authorList>
    </citation>
    <scope>NUCLEOTIDE SEQUENCE [LARGE SCALE GENOMIC DNA]</scope>
    <source>
        <strain evidence="21">A1422</strain>
    </source>
</reference>
<evidence type="ECO:0000256" key="13">
    <source>
        <dbReference type="ARBA" id="ARBA00022833"/>
    </source>
</evidence>
<evidence type="ECO:0000256" key="10">
    <source>
        <dbReference type="ARBA" id="ARBA00022605"/>
    </source>
</evidence>
<dbReference type="GO" id="GO:0009423">
    <property type="term" value="P:chorismate biosynthetic process"/>
    <property type="evidence" value="ECO:0007669"/>
    <property type="project" value="UniProtKB-UniRule"/>
</dbReference>
<feature type="binding site" evidence="18">
    <location>
        <position position="144"/>
    </location>
    <ligand>
        <name>NAD(+)</name>
        <dbReference type="ChEBI" id="CHEBI:57540"/>
    </ligand>
</feature>
<evidence type="ECO:0000256" key="18">
    <source>
        <dbReference type="HAMAP-Rule" id="MF_00110"/>
    </source>
</evidence>
<comment type="cofactor">
    <cofactor evidence="2 18">
        <name>NAD(+)</name>
        <dbReference type="ChEBI" id="CHEBI:57540"/>
    </cofactor>
</comment>
<evidence type="ECO:0000256" key="12">
    <source>
        <dbReference type="ARBA" id="ARBA00022741"/>
    </source>
</evidence>
<keyword evidence="14 18" id="KW-0520">NAD</keyword>
<dbReference type="InterPro" id="IPR050071">
    <property type="entry name" value="Dehydroquinate_synthase"/>
</dbReference>
<keyword evidence="12 18" id="KW-0547">Nucleotide-binding</keyword>
<evidence type="ECO:0000256" key="7">
    <source>
        <dbReference type="ARBA" id="ARBA00013031"/>
    </source>
</evidence>
<dbReference type="GO" id="GO:0046872">
    <property type="term" value="F:metal ion binding"/>
    <property type="evidence" value="ECO:0007669"/>
    <property type="project" value="UniProtKB-KW"/>
</dbReference>
<keyword evidence="17 18" id="KW-0170">Cobalt</keyword>
<evidence type="ECO:0000256" key="4">
    <source>
        <dbReference type="ARBA" id="ARBA00004496"/>
    </source>
</evidence>
<dbReference type="FunFam" id="3.40.50.1970:FF:000001">
    <property type="entry name" value="3-dehydroquinate synthase"/>
    <property type="match status" value="1"/>
</dbReference>
<dbReference type="SUPFAM" id="SSF56796">
    <property type="entry name" value="Dehydroquinate synthase-like"/>
    <property type="match status" value="1"/>
</dbReference>
<keyword evidence="13 18" id="KW-0862">Zinc</keyword>
<dbReference type="NCBIfam" id="TIGR01357">
    <property type="entry name" value="aroB"/>
    <property type="match status" value="1"/>
</dbReference>
<feature type="binding site" evidence="18">
    <location>
        <position position="186"/>
    </location>
    <ligand>
        <name>Zn(2+)</name>
        <dbReference type="ChEBI" id="CHEBI:29105"/>
    </ligand>
</feature>
<feature type="domain" description="3-dehydroquinate synthase C-terminal" evidence="20">
    <location>
        <begin position="183"/>
        <end position="327"/>
    </location>
</feature>
<evidence type="ECO:0000256" key="11">
    <source>
        <dbReference type="ARBA" id="ARBA00022723"/>
    </source>
</evidence>
<evidence type="ECO:0000256" key="16">
    <source>
        <dbReference type="ARBA" id="ARBA00023239"/>
    </source>
</evidence>
<sequence>MNAVVNRLEVDLGERRYPIYIGAGIHANADYYRPHISGTQVMVVTNETIAPLYLKNTLQALDGFEVASVILPDGEQFKTLEVLSRIYTALLEQRFTRKCTLIALGGGVIGDMTGFAAASYQRGVPFIQVPTTLLSQVDSSVGGKTGVNHPLGKNMIGAFYQPKAVLADITTLNTLDDRQLASGISEVIKYGLINDRPFFEWLEANMDALLAREPEALTYAIERSCQDKAEVVAADEKEAGQRALLNLGHTFGHAIETGMGYGEWLHGEAVAAGMCMAADLSHRLGWLEGKDLERTCRLIEQAGLPTDPPKALSSEQFMALMAVDKKVLDGKLRLVLLHGIGESVVSDDFDQKMLQESLDQQTT</sequence>
<comment type="catalytic activity">
    <reaction evidence="1 18">
        <text>7-phospho-2-dehydro-3-deoxy-D-arabino-heptonate = 3-dehydroquinate + phosphate</text>
        <dbReference type="Rhea" id="RHEA:21968"/>
        <dbReference type="ChEBI" id="CHEBI:32364"/>
        <dbReference type="ChEBI" id="CHEBI:43474"/>
        <dbReference type="ChEBI" id="CHEBI:58394"/>
        <dbReference type="EC" id="4.2.3.4"/>
    </reaction>
</comment>
<dbReference type="Gene3D" id="3.40.50.1970">
    <property type="match status" value="1"/>
</dbReference>
<name>A0A370DXE6_9GAMM</name>
<feature type="binding site" evidence="18">
    <location>
        <position position="266"/>
    </location>
    <ligand>
        <name>Zn(2+)</name>
        <dbReference type="ChEBI" id="CHEBI:29105"/>
    </ligand>
</feature>
<dbReference type="Proteomes" id="UP000255508">
    <property type="component" value="Unassembled WGS sequence"/>
</dbReference>
<evidence type="ECO:0000256" key="14">
    <source>
        <dbReference type="ARBA" id="ARBA00023027"/>
    </source>
</evidence>
<keyword evidence="10 18" id="KW-0028">Amino-acid biosynthesis</keyword>
<dbReference type="EC" id="4.2.3.4" evidence="7 18"/>
<feature type="binding site" evidence="18">
    <location>
        <position position="249"/>
    </location>
    <ligand>
        <name>Zn(2+)</name>
        <dbReference type="ChEBI" id="CHEBI:29105"/>
    </ligand>
</feature>
<dbReference type="GO" id="GO:0009073">
    <property type="term" value="P:aromatic amino acid family biosynthetic process"/>
    <property type="evidence" value="ECO:0007669"/>
    <property type="project" value="UniProtKB-KW"/>
</dbReference>
<evidence type="ECO:0000259" key="20">
    <source>
        <dbReference type="Pfam" id="PF24621"/>
    </source>
</evidence>
<feature type="binding site" evidence="18">
    <location>
        <begin position="171"/>
        <end position="174"/>
    </location>
    <ligand>
        <name>NAD(+)</name>
        <dbReference type="ChEBI" id="CHEBI:57540"/>
    </ligand>
</feature>
<feature type="domain" description="3-dehydroquinate synthase N-terminal" evidence="19">
    <location>
        <begin position="69"/>
        <end position="181"/>
    </location>
</feature>
<comment type="cofactor">
    <cofactor evidence="18">
        <name>Co(2+)</name>
        <dbReference type="ChEBI" id="CHEBI:48828"/>
    </cofactor>
    <cofactor evidence="18">
        <name>Zn(2+)</name>
        <dbReference type="ChEBI" id="CHEBI:29105"/>
    </cofactor>
    <text evidence="18">Binds 1 divalent metal cation per subunit. Can use either Co(2+) or Zn(2+).</text>
</comment>
<keyword evidence="11 18" id="KW-0479">Metal-binding</keyword>
<dbReference type="InterPro" id="IPR016037">
    <property type="entry name" value="DHQ_synth_AroB"/>
</dbReference>
<dbReference type="AlphaFoldDB" id="A0A370DXE6"/>
<dbReference type="FunFam" id="1.20.1090.10:FF:000002">
    <property type="entry name" value="3-dehydroquinate synthase"/>
    <property type="match status" value="1"/>
</dbReference>
<evidence type="ECO:0000259" key="19">
    <source>
        <dbReference type="Pfam" id="PF01761"/>
    </source>
</evidence>
<dbReference type="PANTHER" id="PTHR43622:SF7">
    <property type="entry name" value="3-DEHYDROQUINATE SYNTHASE, CHLOROPLASTIC"/>
    <property type="match status" value="1"/>
</dbReference>
<evidence type="ECO:0000256" key="6">
    <source>
        <dbReference type="ARBA" id="ARBA00005412"/>
    </source>
</evidence>
<feature type="binding site" evidence="18">
    <location>
        <position position="153"/>
    </location>
    <ligand>
        <name>NAD(+)</name>
        <dbReference type="ChEBI" id="CHEBI:57540"/>
    </ligand>
</feature>
<dbReference type="GO" id="GO:0008652">
    <property type="term" value="P:amino acid biosynthetic process"/>
    <property type="evidence" value="ECO:0007669"/>
    <property type="project" value="UniProtKB-KW"/>
</dbReference>
<dbReference type="InterPro" id="IPR030963">
    <property type="entry name" value="DHQ_synth_fam"/>
</dbReference>
<dbReference type="PIRSF" id="PIRSF001455">
    <property type="entry name" value="DHQ_synth"/>
    <property type="match status" value="1"/>
</dbReference>
<feature type="binding site" evidence="18">
    <location>
        <begin position="73"/>
        <end position="78"/>
    </location>
    <ligand>
        <name>NAD(+)</name>
        <dbReference type="ChEBI" id="CHEBI:57540"/>
    </ligand>
</feature>